<dbReference type="RefSeq" id="WP_164318750.1">
    <property type="nucleotide sequence ID" value="NZ_JAAGLU010000025.1"/>
</dbReference>
<name>A0A6B3BYX2_9ACTN</name>
<keyword evidence="1 3" id="KW-0808">Transferase</keyword>
<comment type="caution">
    <text evidence="3">The sequence shown here is derived from an EMBL/GenBank/DDBJ whole genome shotgun (WGS) entry which is preliminary data.</text>
</comment>
<feature type="region of interest" description="Disordered" evidence="2">
    <location>
        <begin position="14"/>
        <end position="56"/>
    </location>
</feature>
<sequence>MSILRKLNSKLAETTGYQVRRVPAPKPGTTARPAALDAVPKPRSPRPARLPAAPRHPVDPEFDRLLDRPVFVLAPVRSGSTLLRMMLGAHSELHASHELHLTGLEVYFKSGSPTERSFEALGLGYEDLEGLLWDRALHRELVKSGKPFIVEKTPGNTFQWQRIAENWPDARFVFLRRHPAAVSRSWHEAVPDRTREEAATRVLRYMEAMEEAHAKLGGHILTYENLTADPATELRALCDFLDLDWQPGMLEYGSSLEGAVLGGGFGDWNDKIRSGKVQPDRPAPAADEIPEVLREMCRTWAYL</sequence>
<proteinExistence type="predicted"/>
<dbReference type="InterPro" id="IPR026634">
    <property type="entry name" value="TPST-like"/>
</dbReference>
<dbReference type="GO" id="GO:0008476">
    <property type="term" value="F:protein-tyrosine sulfotransferase activity"/>
    <property type="evidence" value="ECO:0007669"/>
    <property type="project" value="InterPro"/>
</dbReference>
<dbReference type="AlphaFoldDB" id="A0A6B3BYX2"/>
<reference evidence="3" key="1">
    <citation type="submission" date="2020-01" db="EMBL/GenBank/DDBJ databases">
        <title>Insect and environment-associated Actinomycetes.</title>
        <authorList>
            <person name="Currrie C."/>
            <person name="Chevrette M."/>
            <person name="Carlson C."/>
            <person name="Stubbendieck R."/>
            <person name="Wendt-Pienkowski E."/>
        </authorList>
    </citation>
    <scope>NUCLEOTIDE SEQUENCE</scope>
    <source>
        <strain evidence="3">SID12501</strain>
    </source>
</reference>
<evidence type="ECO:0000256" key="1">
    <source>
        <dbReference type="ARBA" id="ARBA00022679"/>
    </source>
</evidence>
<accession>A0A6B3BYX2</accession>
<dbReference type="SUPFAM" id="SSF52540">
    <property type="entry name" value="P-loop containing nucleoside triphosphate hydrolases"/>
    <property type="match status" value="1"/>
</dbReference>
<organism evidence="3">
    <name type="scientific">Streptomyces sp. SID12501</name>
    <dbReference type="NCBI Taxonomy" id="2706042"/>
    <lineage>
        <taxon>Bacteria</taxon>
        <taxon>Bacillati</taxon>
        <taxon>Actinomycetota</taxon>
        <taxon>Actinomycetes</taxon>
        <taxon>Kitasatosporales</taxon>
        <taxon>Streptomycetaceae</taxon>
        <taxon>Streptomyces</taxon>
    </lineage>
</organism>
<dbReference type="Pfam" id="PF13469">
    <property type="entry name" value="Sulfotransfer_3"/>
    <property type="match status" value="1"/>
</dbReference>
<evidence type="ECO:0000313" key="3">
    <source>
        <dbReference type="EMBL" id="NEC89647.1"/>
    </source>
</evidence>
<dbReference type="InterPro" id="IPR027417">
    <property type="entry name" value="P-loop_NTPase"/>
</dbReference>
<dbReference type="EMBL" id="JAAGLU010000025">
    <property type="protein sequence ID" value="NEC89647.1"/>
    <property type="molecule type" value="Genomic_DNA"/>
</dbReference>
<protein>
    <submittedName>
        <fullName evidence="3">Sulfotransferase</fullName>
    </submittedName>
</protein>
<dbReference type="Gene3D" id="3.40.50.300">
    <property type="entry name" value="P-loop containing nucleotide triphosphate hydrolases"/>
    <property type="match status" value="1"/>
</dbReference>
<evidence type="ECO:0000256" key="2">
    <source>
        <dbReference type="SAM" id="MobiDB-lite"/>
    </source>
</evidence>
<dbReference type="PANTHER" id="PTHR12788">
    <property type="entry name" value="PROTEIN-TYROSINE SULFOTRANSFERASE 2"/>
    <property type="match status" value="1"/>
</dbReference>
<gene>
    <name evidence="3" type="ORF">G3I71_28395</name>
</gene>
<dbReference type="PANTHER" id="PTHR12788:SF10">
    <property type="entry name" value="PROTEIN-TYROSINE SULFOTRANSFERASE"/>
    <property type="match status" value="1"/>
</dbReference>